<evidence type="ECO:0000313" key="2">
    <source>
        <dbReference type="EMBL" id="GAO17250.1"/>
    </source>
</evidence>
<evidence type="ECO:0000256" key="1">
    <source>
        <dbReference type="SAM" id="SignalP"/>
    </source>
</evidence>
<protein>
    <submittedName>
        <fullName evidence="2">Uncharacterized protein</fullName>
    </submittedName>
</protein>
<evidence type="ECO:0000313" key="3">
    <source>
        <dbReference type="Proteomes" id="UP000054053"/>
    </source>
</evidence>
<dbReference type="Proteomes" id="UP000054053">
    <property type="component" value="Unassembled WGS sequence"/>
</dbReference>
<reference evidence="3" key="1">
    <citation type="journal article" date="2016" name="Genome Announc.">
        <title>Genome sequence of Ustilaginoidea virens IPU010, a rice pathogenic fungus causing false smut.</title>
        <authorList>
            <person name="Kumagai T."/>
            <person name="Ishii T."/>
            <person name="Terai G."/>
            <person name="Umemura M."/>
            <person name="Machida M."/>
            <person name="Asai K."/>
        </authorList>
    </citation>
    <scope>NUCLEOTIDE SEQUENCE [LARGE SCALE GENOMIC DNA]</scope>
    <source>
        <strain evidence="3">IPU010</strain>
    </source>
</reference>
<name>A0A1B5L1D4_USTVR</name>
<feature type="signal peptide" evidence="1">
    <location>
        <begin position="1"/>
        <end position="20"/>
    </location>
</feature>
<dbReference type="AlphaFoldDB" id="A0A1B5L1D4"/>
<accession>A0A1B5L1D4</accession>
<organism evidence="2 3">
    <name type="scientific">Ustilaginoidea virens</name>
    <name type="common">Rice false smut fungus</name>
    <name type="synonym">Villosiclava virens</name>
    <dbReference type="NCBI Taxonomy" id="1159556"/>
    <lineage>
        <taxon>Eukaryota</taxon>
        <taxon>Fungi</taxon>
        <taxon>Dikarya</taxon>
        <taxon>Ascomycota</taxon>
        <taxon>Pezizomycotina</taxon>
        <taxon>Sordariomycetes</taxon>
        <taxon>Hypocreomycetidae</taxon>
        <taxon>Hypocreales</taxon>
        <taxon>Clavicipitaceae</taxon>
        <taxon>Ustilaginoidea</taxon>
    </lineage>
</organism>
<gene>
    <name evidence="2" type="ORF">UVI_02060960</name>
</gene>
<sequence length="81" mass="8640">MLHQTMMLLVAAGLAGLASAGTCADAYPCRLPNFRDIKTPAACQAKTGFCELTHDSDDCSGRVISINCCDDGFVNCLLHKF</sequence>
<dbReference type="EMBL" id="BBTG02000066">
    <property type="protein sequence ID" value="GAO17250.1"/>
    <property type="molecule type" value="Genomic_DNA"/>
</dbReference>
<keyword evidence="1" id="KW-0732">Signal</keyword>
<proteinExistence type="predicted"/>
<feature type="chain" id="PRO_5008577641" evidence="1">
    <location>
        <begin position="21"/>
        <end position="81"/>
    </location>
</feature>
<comment type="caution">
    <text evidence="2">The sequence shown here is derived from an EMBL/GenBank/DDBJ whole genome shotgun (WGS) entry which is preliminary data.</text>
</comment>